<accession>A0ABS2Q0W4</accession>
<gene>
    <name evidence="2" type="ORF">JOD45_002149</name>
</gene>
<dbReference type="EMBL" id="JAFBER010000013">
    <property type="protein sequence ID" value="MBM7645924.1"/>
    <property type="molecule type" value="Genomic_DNA"/>
</dbReference>
<sequence length="113" mass="12362">MDPFKYTGLGMLADCVDYAEWKTGVRADGAVVSSMSFINKLGAAIAGSFSAFYLGWAGYVAGAHQSLSSLHAIRNMNALIPGIFILISIIIICFYPLSEKKYQTMISELERKK</sequence>
<dbReference type="PANTHER" id="PTHR11328:SF24">
    <property type="entry name" value="MAJOR FACILITATOR SUPERFAMILY (MFS) PROFILE DOMAIN-CONTAINING PROTEIN"/>
    <property type="match status" value="1"/>
</dbReference>
<dbReference type="InterPro" id="IPR039672">
    <property type="entry name" value="MFS_2"/>
</dbReference>
<reference evidence="2 3" key="1">
    <citation type="submission" date="2021-01" db="EMBL/GenBank/DDBJ databases">
        <title>Genomic Encyclopedia of Type Strains, Phase IV (KMG-IV): sequencing the most valuable type-strain genomes for metagenomic binning, comparative biology and taxonomic classification.</title>
        <authorList>
            <person name="Goeker M."/>
        </authorList>
    </citation>
    <scope>NUCLEOTIDE SEQUENCE [LARGE SCALE GENOMIC DNA]</scope>
    <source>
        <strain evidence="2 3">DSM 28236</strain>
    </source>
</reference>
<keyword evidence="1" id="KW-1133">Transmembrane helix</keyword>
<dbReference type="Pfam" id="PF13347">
    <property type="entry name" value="MFS_2"/>
    <property type="match status" value="1"/>
</dbReference>
<name>A0ABS2Q0W4_9BACL</name>
<dbReference type="Proteomes" id="UP000808914">
    <property type="component" value="Unassembled WGS sequence"/>
</dbReference>
<organism evidence="2 3">
    <name type="scientific">Scopulibacillus daqui</name>
    <dbReference type="NCBI Taxonomy" id="1469162"/>
    <lineage>
        <taxon>Bacteria</taxon>
        <taxon>Bacillati</taxon>
        <taxon>Bacillota</taxon>
        <taxon>Bacilli</taxon>
        <taxon>Bacillales</taxon>
        <taxon>Sporolactobacillaceae</taxon>
        <taxon>Scopulibacillus</taxon>
    </lineage>
</organism>
<feature type="transmembrane region" description="Helical" evidence="1">
    <location>
        <begin position="79"/>
        <end position="97"/>
    </location>
</feature>
<evidence type="ECO:0000256" key="1">
    <source>
        <dbReference type="SAM" id="Phobius"/>
    </source>
</evidence>
<protein>
    <submittedName>
        <fullName evidence="2">Na+/melibiose symporter-like transporter</fullName>
    </submittedName>
</protein>
<proteinExistence type="predicted"/>
<dbReference type="PANTHER" id="PTHR11328">
    <property type="entry name" value="MAJOR FACILITATOR SUPERFAMILY DOMAIN-CONTAINING PROTEIN"/>
    <property type="match status" value="1"/>
</dbReference>
<feature type="transmembrane region" description="Helical" evidence="1">
    <location>
        <begin position="41"/>
        <end position="59"/>
    </location>
</feature>
<keyword evidence="3" id="KW-1185">Reference proteome</keyword>
<comment type="caution">
    <text evidence="2">The sequence shown here is derived from an EMBL/GenBank/DDBJ whole genome shotgun (WGS) entry which is preliminary data.</text>
</comment>
<keyword evidence="1" id="KW-0472">Membrane</keyword>
<evidence type="ECO:0000313" key="2">
    <source>
        <dbReference type="EMBL" id="MBM7645924.1"/>
    </source>
</evidence>
<evidence type="ECO:0000313" key="3">
    <source>
        <dbReference type="Proteomes" id="UP000808914"/>
    </source>
</evidence>
<keyword evidence="1" id="KW-0812">Transmembrane</keyword>